<evidence type="ECO:0000259" key="5">
    <source>
        <dbReference type="Pfam" id="PF07731"/>
    </source>
</evidence>
<evidence type="ECO:0000256" key="1">
    <source>
        <dbReference type="ARBA" id="ARBA00022723"/>
    </source>
</evidence>
<organism evidence="7 8">
    <name type="scientific">Thorsellia anophelis DSM 18579</name>
    <dbReference type="NCBI Taxonomy" id="1123402"/>
    <lineage>
        <taxon>Bacteria</taxon>
        <taxon>Pseudomonadati</taxon>
        <taxon>Pseudomonadota</taxon>
        <taxon>Gammaproteobacteria</taxon>
        <taxon>Enterobacterales</taxon>
        <taxon>Thorselliaceae</taxon>
        <taxon>Thorsellia</taxon>
    </lineage>
</organism>
<dbReference type="STRING" id="1123402.SAMN02583745_01138"/>
<dbReference type="Gene3D" id="2.60.40.420">
    <property type="entry name" value="Cupredoxins - blue copper proteins"/>
    <property type="match status" value="3"/>
</dbReference>
<feature type="domain" description="Plastocyanin-like" evidence="6">
    <location>
        <begin position="119"/>
        <end position="229"/>
    </location>
</feature>
<gene>
    <name evidence="7" type="ORF">SAMN02583745_01138</name>
</gene>
<evidence type="ECO:0000313" key="7">
    <source>
        <dbReference type="EMBL" id="SET01542.1"/>
    </source>
</evidence>
<dbReference type="InterPro" id="IPR011706">
    <property type="entry name" value="Cu-oxidase_C"/>
</dbReference>
<dbReference type="RefSeq" id="WP_177168593.1">
    <property type="nucleotide sequence ID" value="NZ_FOHV01000007.1"/>
</dbReference>
<keyword evidence="1" id="KW-0479">Metal-binding</keyword>
<keyword evidence="4" id="KW-0732">Signal</keyword>
<dbReference type="InterPro" id="IPR008972">
    <property type="entry name" value="Cupredoxin"/>
</dbReference>
<evidence type="ECO:0000259" key="6">
    <source>
        <dbReference type="Pfam" id="PF07732"/>
    </source>
</evidence>
<sequence length="522" mass="58844">MKRANLAILLSMSMILPSLAAPNNAGHGMDHSNMGHSNMDHAQMGHGKMNHANTHSTATQDHSMHNMTDMQSMMQNKMQPAEFFNLPKNQPLQALPLVKNLSQESGEFKAELNPMLTEVALTEQVKPTFWLYNGMMLPVIDVNLGDKIDITVNNQLTEPTTIHWHGLSVPPSQDGNPHDPILSQQTGRYQFDITSDMSGSHWFHPHTHLLTGKQVAQGLAGLFIVRDPNDPLQHLPEQNLFFSDLKLDETGQIAPNDMLDLMNGREGQFALINGQWQPEVTLSGTERWRLWNGNSARYLNFDFPEDSVEVFLVATDGGLIEKPIKLSSLLLTPGERAEIVISSKDLKPFNLISKAYDRDKMGPVAKEEDIILASVRVVDGKKIDLPSNLAKLTALGEPVVTRQLIYTEEMMPMRFLINGKSHDMNRIDFTAKKGDVELWEVTNNSHMDHNFHLHGPQFQVVEFERNGVITKPDYLLYKDTINIRPGETLRILTQQNHLGIRMYHCHVLEHEDAGMMGQLEVL</sequence>
<dbReference type="Proteomes" id="UP000242642">
    <property type="component" value="Unassembled WGS sequence"/>
</dbReference>
<keyword evidence="8" id="KW-1185">Reference proteome</keyword>
<dbReference type="Pfam" id="PF07732">
    <property type="entry name" value="Cu-oxidase_3"/>
    <property type="match status" value="1"/>
</dbReference>
<dbReference type="PANTHER" id="PTHR11709">
    <property type="entry name" value="MULTI-COPPER OXIDASE"/>
    <property type="match status" value="1"/>
</dbReference>
<dbReference type="InterPro" id="IPR045087">
    <property type="entry name" value="Cu-oxidase_fam"/>
</dbReference>
<dbReference type="InterPro" id="IPR011707">
    <property type="entry name" value="Cu-oxidase-like_N"/>
</dbReference>
<evidence type="ECO:0000256" key="2">
    <source>
        <dbReference type="ARBA" id="ARBA00023002"/>
    </source>
</evidence>
<feature type="region of interest" description="Disordered" evidence="3">
    <location>
        <begin position="27"/>
        <end position="56"/>
    </location>
</feature>
<name>A0A1I0B5X4_9GAMM</name>
<feature type="signal peptide" evidence="4">
    <location>
        <begin position="1"/>
        <end position="20"/>
    </location>
</feature>
<dbReference type="PROSITE" id="PS00080">
    <property type="entry name" value="MULTICOPPER_OXIDASE2"/>
    <property type="match status" value="1"/>
</dbReference>
<protein>
    <submittedName>
        <fullName evidence="7">Bilirubin oxidase</fullName>
    </submittedName>
</protein>
<evidence type="ECO:0000256" key="3">
    <source>
        <dbReference type="SAM" id="MobiDB-lite"/>
    </source>
</evidence>
<dbReference type="InterPro" id="IPR002355">
    <property type="entry name" value="Cu_oxidase_Cu_BS"/>
</dbReference>
<dbReference type="EMBL" id="FOHV01000007">
    <property type="protein sequence ID" value="SET01542.1"/>
    <property type="molecule type" value="Genomic_DNA"/>
</dbReference>
<feature type="domain" description="Plastocyanin-like" evidence="5">
    <location>
        <begin position="406"/>
        <end position="521"/>
    </location>
</feature>
<reference evidence="8" key="1">
    <citation type="submission" date="2016-10" db="EMBL/GenBank/DDBJ databases">
        <authorList>
            <person name="Varghese N."/>
            <person name="Submissions S."/>
        </authorList>
    </citation>
    <scope>NUCLEOTIDE SEQUENCE [LARGE SCALE GENOMIC DNA]</scope>
    <source>
        <strain evidence="8">DSM 18579</strain>
    </source>
</reference>
<feature type="chain" id="PRO_5017438006" evidence="4">
    <location>
        <begin position="21"/>
        <end position="522"/>
    </location>
</feature>
<dbReference type="GO" id="GO:0005507">
    <property type="term" value="F:copper ion binding"/>
    <property type="evidence" value="ECO:0007669"/>
    <property type="project" value="InterPro"/>
</dbReference>
<dbReference type="GO" id="GO:0016491">
    <property type="term" value="F:oxidoreductase activity"/>
    <property type="evidence" value="ECO:0007669"/>
    <property type="project" value="UniProtKB-KW"/>
</dbReference>
<accession>A0A1I0B5X4</accession>
<proteinExistence type="predicted"/>
<dbReference type="PANTHER" id="PTHR11709:SF2">
    <property type="entry name" value="MULTICOPPER OXIDASE LPR1"/>
    <property type="match status" value="1"/>
</dbReference>
<dbReference type="SUPFAM" id="SSF49503">
    <property type="entry name" value="Cupredoxins"/>
    <property type="match status" value="3"/>
</dbReference>
<dbReference type="AlphaFoldDB" id="A0A1I0B5X4"/>
<evidence type="ECO:0000256" key="4">
    <source>
        <dbReference type="SAM" id="SignalP"/>
    </source>
</evidence>
<keyword evidence="2" id="KW-0560">Oxidoreductase</keyword>
<dbReference type="Pfam" id="PF07731">
    <property type="entry name" value="Cu-oxidase_2"/>
    <property type="match status" value="1"/>
</dbReference>
<evidence type="ECO:0000313" key="8">
    <source>
        <dbReference type="Proteomes" id="UP000242642"/>
    </source>
</evidence>